<proteinExistence type="predicted"/>
<dbReference type="AlphaFoldDB" id="A0A2G3DY93"/>
<evidence type="ECO:0008006" key="4">
    <source>
        <dbReference type="Google" id="ProtNLM"/>
    </source>
</evidence>
<keyword evidence="1" id="KW-0732">Signal</keyword>
<dbReference type="Proteomes" id="UP000225889">
    <property type="component" value="Unassembled WGS sequence"/>
</dbReference>
<accession>A0A2G3DY93</accession>
<dbReference type="EMBL" id="PDYF01000007">
    <property type="protein sequence ID" value="PHU35986.1"/>
    <property type="molecule type" value="Genomic_DNA"/>
</dbReference>
<organism evidence="2 3">
    <name type="scientific">Pseudobutyrivibrio ruminis</name>
    <dbReference type="NCBI Taxonomy" id="46206"/>
    <lineage>
        <taxon>Bacteria</taxon>
        <taxon>Bacillati</taxon>
        <taxon>Bacillota</taxon>
        <taxon>Clostridia</taxon>
        <taxon>Lachnospirales</taxon>
        <taxon>Lachnospiraceae</taxon>
        <taxon>Pseudobutyrivibrio</taxon>
    </lineage>
</organism>
<reference evidence="2 3" key="2">
    <citation type="submission" date="2017-10" db="EMBL/GenBank/DDBJ databases">
        <authorList>
            <person name="Banno H."/>
            <person name="Chua N.-H."/>
        </authorList>
    </citation>
    <scope>NUCLEOTIDE SEQUENCE [LARGE SCALE GENOMIC DNA]</scope>
    <source>
        <strain evidence="2 3">JK626</strain>
    </source>
</reference>
<evidence type="ECO:0000256" key="1">
    <source>
        <dbReference type="SAM" id="SignalP"/>
    </source>
</evidence>
<comment type="caution">
    <text evidence="2">The sequence shown here is derived from an EMBL/GenBank/DDBJ whole genome shotgun (WGS) entry which is preliminary data.</text>
</comment>
<sequence>MKNRILIKTLAMATVVGTLLGTTGLTAFAAEATETKTETTKQALNPTVVAQVFDAEYYAKTNQDVVDVLGNDPAVLLAHYMNNGIYEGRDASATFNATIYATANTDLKEFYGDNFEGYIEHYVVCGKNEGRIASNDDLTKIGAKFTSAVSGGASSSSSDSAVSTGTDSVDTYSVIANSGTITNVYGNQVALGEFFDLSAAVGADAGTVTGVYVGSENNYHLEVGVQEGSDTSWSDTGSSFDESFLD</sequence>
<name>A0A2G3DY93_9FIRM</name>
<evidence type="ECO:0000313" key="2">
    <source>
        <dbReference type="EMBL" id="PHU35986.1"/>
    </source>
</evidence>
<gene>
    <name evidence="2" type="ORF">CSX01_01775</name>
</gene>
<evidence type="ECO:0000313" key="3">
    <source>
        <dbReference type="Proteomes" id="UP000225889"/>
    </source>
</evidence>
<feature type="chain" id="PRO_5013565727" description="Peptidase M23 domain-containing protein" evidence="1">
    <location>
        <begin position="30"/>
        <end position="246"/>
    </location>
</feature>
<reference evidence="2 3" key="1">
    <citation type="submission" date="2017-10" db="EMBL/GenBank/DDBJ databases">
        <title>Resolving the taxonomy of Roseburia spp., Eubacterium rectale and Agathobacter spp. through phylogenomic analysis.</title>
        <authorList>
            <person name="Sheridan P.O."/>
            <person name="Walker A.W."/>
            <person name="Duncan S.H."/>
            <person name="Scott K.P."/>
            <person name="Toole P.W.O."/>
            <person name="Luis P."/>
            <person name="Flint H.J."/>
        </authorList>
    </citation>
    <scope>NUCLEOTIDE SEQUENCE [LARGE SCALE GENOMIC DNA]</scope>
    <source>
        <strain evidence="2 3">JK626</strain>
    </source>
</reference>
<protein>
    <recommendedName>
        <fullName evidence="4">Peptidase M23 domain-containing protein</fullName>
    </recommendedName>
</protein>
<feature type="signal peptide" evidence="1">
    <location>
        <begin position="1"/>
        <end position="29"/>
    </location>
</feature>
<dbReference type="RefSeq" id="WP_099391205.1">
    <property type="nucleotide sequence ID" value="NZ_PDYF01000007.1"/>
</dbReference>